<reference evidence="2" key="1">
    <citation type="journal article" date="2020" name="Stud. Mycol.">
        <title>101 Dothideomycetes genomes: a test case for predicting lifestyles and emergence of pathogens.</title>
        <authorList>
            <person name="Haridas S."/>
            <person name="Albert R."/>
            <person name="Binder M."/>
            <person name="Bloem J."/>
            <person name="Labutti K."/>
            <person name="Salamov A."/>
            <person name="Andreopoulos B."/>
            <person name="Baker S."/>
            <person name="Barry K."/>
            <person name="Bills G."/>
            <person name="Bluhm B."/>
            <person name="Cannon C."/>
            <person name="Castanera R."/>
            <person name="Culley D."/>
            <person name="Daum C."/>
            <person name="Ezra D."/>
            <person name="Gonzalez J."/>
            <person name="Henrissat B."/>
            <person name="Kuo A."/>
            <person name="Liang C."/>
            <person name="Lipzen A."/>
            <person name="Lutzoni F."/>
            <person name="Magnuson J."/>
            <person name="Mondo S."/>
            <person name="Nolan M."/>
            <person name="Ohm R."/>
            <person name="Pangilinan J."/>
            <person name="Park H.-J."/>
            <person name="Ramirez L."/>
            <person name="Alfaro M."/>
            <person name="Sun H."/>
            <person name="Tritt A."/>
            <person name="Yoshinaga Y."/>
            <person name="Zwiers L.-H."/>
            <person name="Turgeon B."/>
            <person name="Goodwin S."/>
            <person name="Spatafora J."/>
            <person name="Crous P."/>
            <person name="Grigoriev I."/>
        </authorList>
    </citation>
    <scope>NUCLEOTIDE SEQUENCE</scope>
    <source>
        <strain evidence="2">CBS 101060</strain>
    </source>
</reference>
<dbReference type="Proteomes" id="UP000799429">
    <property type="component" value="Unassembled WGS sequence"/>
</dbReference>
<feature type="region of interest" description="Disordered" evidence="1">
    <location>
        <begin position="1"/>
        <end position="64"/>
    </location>
</feature>
<dbReference type="EMBL" id="MU006113">
    <property type="protein sequence ID" value="KAF2834968.1"/>
    <property type="molecule type" value="Genomic_DNA"/>
</dbReference>
<evidence type="ECO:0000313" key="2">
    <source>
        <dbReference type="EMBL" id="KAF2834968.1"/>
    </source>
</evidence>
<dbReference type="AlphaFoldDB" id="A0A9P4S2A4"/>
<keyword evidence="3" id="KW-1185">Reference proteome</keyword>
<evidence type="ECO:0000313" key="3">
    <source>
        <dbReference type="Proteomes" id="UP000799429"/>
    </source>
</evidence>
<feature type="region of interest" description="Disordered" evidence="1">
    <location>
        <begin position="113"/>
        <end position="136"/>
    </location>
</feature>
<gene>
    <name evidence="2" type="ORF">M501DRAFT_989352</name>
</gene>
<comment type="caution">
    <text evidence="2">The sequence shown here is derived from an EMBL/GenBank/DDBJ whole genome shotgun (WGS) entry which is preliminary data.</text>
</comment>
<proteinExistence type="predicted"/>
<protein>
    <submittedName>
        <fullName evidence="2">Uncharacterized protein</fullName>
    </submittedName>
</protein>
<accession>A0A9P4S2A4</accession>
<organism evidence="2 3">
    <name type="scientific">Patellaria atrata CBS 101060</name>
    <dbReference type="NCBI Taxonomy" id="1346257"/>
    <lineage>
        <taxon>Eukaryota</taxon>
        <taxon>Fungi</taxon>
        <taxon>Dikarya</taxon>
        <taxon>Ascomycota</taxon>
        <taxon>Pezizomycotina</taxon>
        <taxon>Dothideomycetes</taxon>
        <taxon>Dothideomycetes incertae sedis</taxon>
        <taxon>Patellariales</taxon>
        <taxon>Patellariaceae</taxon>
        <taxon>Patellaria</taxon>
    </lineage>
</organism>
<sequence>MPLFGNRHSADHTTANSRATRTDTTPKRSSTLFGRRRSSSSVSDRDNHTSPRRGLFNRQEDPSIVGARERVLRAEAAERDADRALIQARGAVRGAREEVKRLEREAAEEARLAKIKQSQAKSISKRAKPLGRHDHI</sequence>
<evidence type="ECO:0000256" key="1">
    <source>
        <dbReference type="SAM" id="MobiDB-lite"/>
    </source>
</evidence>
<name>A0A9P4S2A4_9PEZI</name>